<sequence length="807" mass="91297">MKKNKKDILRDILFSDALSSDGEFIPLMSMEDEKSIQQEDIPDELPIMPLRNTVLFPGVIIPITVGREKSIQLVRSVYKSKRIIGVVAQKDAHVEDPEPQDLFGVGTVAYIIKLLQMPDDTVTVIIQGRSRFQIDEFLKSEPYFVAKVHAYGRPQRIAGYSKLFPTLMSTVKETAMQILKEGSEVPAEARIAIENIESPWLLMHMIASNLKIQHSEKQKLLEMTDLELLGNELLKHLTNELKMLEIKEQIHEKVKTDIDKQQRDYFLNMQLKTIQEELGGAPHEQEIKDLQEKAAKKIWPENVAEVFDKEMSKLKRMNPSAAEFSIQLNYLEFMVELPWSEFTSDNMNLDHARIILDEDHYGLEKVKERIIEYLAVLQLKGDMKSPILCLLGPPGVGKTSLGRSIARALERKYIRMSLGGLRDESELRGHRKTYIGAMPGRIIQNLKKVKSSNPVFVLDEIDKVSGNTMQGDPQAALLEVLDPEQNNTFYDNYLEVDYDLSKILFIATANNLSTIHPALRDRMEIIELSGYTQEEKLEIAKRHLIPKQLNENGMAKSKLKFSDKVVNTIISDYTRESGVRALEKTIAKVIRHFATDFAMGKKIETLKPEHLEKILGIPSFQRNKAQTKPAVGLVTGLAWTVFGGEILYVEATLSKGKGMLTMTGNLGEVMKESATLAYEYLKSHAKELKIDTDKMENHNVHIHVPEGATPKDGPSAGITIFTALTSVLLNKPVRNDIAMTGEITLRGKVLPVGGIKEKILAARRSGIKTIVLSEENRKDLSEIEDRYLEDIKFHFIKEMKEVLPIVL</sequence>
<dbReference type="GO" id="GO:0005524">
    <property type="term" value="F:ATP binding"/>
    <property type="evidence" value="ECO:0007669"/>
    <property type="project" value="UniProtKB-KW"/>
</dbReference>
<dbReference type="SMART" id="SM00382">
    <property type="entry name" value="AAA"/>
    <property type="match status" value="1"/>
</dbReference>
<dbReference type="Gene3D" id="3.30.230.10">
    <property type="match status" value="1"/>
</dbReference>
<dbReference type="InterPro" id="IPR027417">
    <property type="entry name" value="P-loop_NTPase"/>
</dbReference>
<dbReference type="PANTHER" id="PTHR10046">
    <property type="entry name" value="ATP DEPENDENT LON PROTEASE FAMILY MEMBER"/>
    <property type="match status" value="1"/>
</dbReference>
<dbReference type="Gene3D" id="2.30.130.40">
    <property type="entry name" value="LON domain-like"/>
    <property type="match status" value="1"/>
</dbReference>
<keyword evidence="7" id="KW-0067">ATP-binding</keyword>
<evidence type="ECO:0000259" key="10">
    <source>
        <dbReference type="PROSITE" id="PS51787"/>
    </source>
</evidence>
<dbReference type="PROSITE" id="PS51787">
    <property type="entry name" value="LON_N"/>
    <property type="match status" value="1"/>
</dbReference>
<dbReference type="GO" id="GO:0005737">
    <property type="term" value="C:cytoplasm"/>
    <property type="evidence" value="ECO:0007669"/>
    <property type="project" value="UniProtKB-SubCell"/>
</dbReference>
<dbReference type="PROSITE" id="PS51786">
    <property type="entry name" value="LON_PROTEOLYTIC"/>
    <property type="match status" value="1"/>
</dbReference>
<dbReference type="SUPFAM" id="SSF52540">
    <property type="entry name" value="P-loop containing nucleoside triphosphate hydrolases"/>
    <property type="match status" value="1"/>
</dbReference>
<keyword evidence="3 11" id="KW-0645">Protease</keyword>
<protein>
    <submittedName>
        <fullName evidence="11">Lon protease 2</fullName>
        <ecNumber evidence="11">3.4.21.53</ecNumber>
    </submittedName>
</protein>
<dbReference type="InterPro" id="IPR008269">
    <property type="entry name" value="Lon_proteolytic"/>
</dbReference>
<evidence type="ECO:0000256" key="1">
    <source>
        <dbReference type="ARBA" id="ARBA00004496"/>
    </source>
</evidence>
<evidence type="ECO:0000256" key="6">
    <source>
        <dbReference type="ARBA" id="ARBA00022825"/>
    </source>
</evidence>
<dbReference type="PROSITE" id="PS01046">
    <property type="entry name" value="LON_SER"/>
    <property type="match status" value="1"/>
</dbReference>
<keyword evidence="4" id="KW-0547">Nucleotide-binding</keyword>
<dbReference type="AlphaFoldDB" id="A0A644WZQ2"/>
<dbReference type="InterPro" id="IPR015947">
    <property type="entry name" value="PUA-like_sf"/>
</dbReference>
<evidence type="ECO:0000256" key="8">
    <source>
        <dbReference type="ARBA" id="ARBA00023016"/>
    </source>
</evidence>
<dbReference type="InterPro" id="IPR046336">
    <property type="entry name" value="Lon_prtase_N_sf"/>
</dbReference>
<dbReference type="InterPro" id="IPR027065">
    <property type="entry name" value="Lon_Prtase"/>
</dbReference>
<dbReference type="Pfam" id="PF05362">
    <property type="entry name" value="Lon_C"/>
    <property type="match status" value="1"/>
</dbReference>
<dbReference type="CDD" id="cd19500">
    <property type="entry name" value="RecA-like_Lon"/>
    <property type="match status" value="1"/>
</dbReference>
<dbReference type="GO" id="GO:0004252">
    <property type="term" value="F:serine-type endopeptidase activity"/>
    <property type="evidence" value="ECO:0007669"/>
    <property type="project" value="UniProtKB-EC"/>
</dbReference>
<dbReference type="EMBL" id="VSSQ01001332">
    <property type="protein sequence ID" value="MPM07414.1"/>
    <property type="molecule type" value="Genomic_DNA"/>
</dbReference>
<name>A0A644WZQ2_9ZZZZ</name>
<dbReference type="Pfam" id="PF22667">
    <property type="entry name" value="Lon_lid"/>
    <property type="match status" value="1"/>
</dbReference>
<dbReference type="Gene3D" id="1.20.58.1480">
    <property type="match status" value="1"/>
</dbReference>
<dbReference type="PRINTS" id="PR00830">
    <property type="entry name" value="ENDOLAPTASE"/>
</dbReference>
<organism evidence="11">
    <name type="scientific">bioreactor metagenome</name>
    <dbReference type="NCBI Taxonomy" id="1076179"/>
    <lineage>
        <taxon>unclassified sequences</taxon>
        <taxon>metagenomes</taxon>
        <taxon>ecological metagenomes</taxon>
    </lineage>
</organism>
<evidence type="ECO:0000313" key="11">
    <source>
        <dbReference type="EMBL" id="MPM07414.1"/>
    </source>
</evidence>
<dbReference type="SMART" id="SM00464">
    <property type="entry name" value="LON"/>
    <property type="match status" value="1"/>
</dbReference>
<dbReference type="InterPro" id="IPR014721">
    <property type="entry name" value="Ribsml_uS5_D2-typ_fold_subgr"/>
</dbReference>
<dbReference type="Gene3D" id="1.20.5.5270">
    <property type="match status" value="1"/>
</dbReference>
<dbReference type="GO" id="GO:0016887">
    <property type="term" value="F:ATP hydrolysis activity"/>
    <property type="evidence" value="ECO:0007669"/>
    <property type="project" value="InterPro"/>
</dbReference>
<dbReference type="InterPro" id="IPR020568">
    <property type="entry name" value="Ribosomal_Su5_D2-typ_SF"/>
</dbReference>
<dbReference type="InterPro" id="IPR027543">
    <property type="entry name" value="Lon_bac"/>
</dbReference>
<keyword evidence="2" id="KW-0963">Cytoplasm</keyword>
<evidence type="ECO:0000256" key="5">
    <source>
        <dbReference type="ARBA" id="ARBA00022801"/>
    </source>
</evidence>
<evidence type="ECO:0000259" key="9">
    <source>
        <dbReference type="PROSITE" id="PS51786"/>
    </source>
</evidence>
<feature type="domain" description="Lon proteolytic" evidence="9">
    <location>
        <begin position="628"/>
        <end position="807"/>
    </location>
</feature>
<keyword evidence="8" id="KW-0346">Stress response</keyword>
<dbReference type="GO" id="GO:0030163">
    <property type="term" value="P:protein catabolic process"/>
    <property type="evidence" value="ECO:0007669"/>
    <property type="project" value="InterPro"/>
</dbReference>
<keyword evidence="5 11" id="KW-0378">Hydrolase</keyword>
<evidence type="ECO:0000256" key="4">
    <source>
        <dbReference type="ARBA" id="ARBA00022741"/>
    </source>
</evidence>
<dbReference type="PIRSF" id="PIRSF001174">
    <property type="entry name" value="Lon_proteas"/>
    <property type="match status" value="1"/>
</dbReference>
<dbReference type="GO" id="GO:0006508">
    <property type="term" value="P:proteolysis"/>
    <property type="evidence" value="ECO:0007669"/>
    <property type="project" value="UniProtKB-KW"/>
</dbReference>
<dbReference type="Pfam" id="PF00004">
    <property type="entry name" value="AAA"/>
    <property type="match status" value="1"/>
</dbReference>
<dbReference type="InterPro" id="IPR054594">
    <property type="entry name" value="Lon_lid"/>
</dbReference>
<dbReference type="Gene3D" id="1.10.8.60">
    <property type="match status" value="1"/>
</dbReference>
<dbReference type="InterPro" id="IPR004815">
    <property type="entry name" value="Lon_bac/euk-typ"/>
</dbReference>
<keyword evidence="6" id="KW-0720">Serine protease</keyword>
<comment type="caution">
    <text evidence="11">The sequence shown here is derived from an EMBL/GenBank/DDBJ whole genome shotgun (WGS) entry which is preliminary data.</text>
</comment>
<dbReference type="NCBIfam" id="TIGR00763">
    <property type="entry name" value="lon"/>
    <property type="match status" value="1"/>
</dbReference>
<dbReference type="GO" id="GO:0004176">
    <property type="term" value="F:ATP-dependent peptidase activity"/>
    <property type="evidence" value="ECO:0007669"/>
    <property type="project" value="InterPro"/>
</dbReference>
<dbReference type="InterPro" id="IPR003111">
    <property type="entry name" value="Lon_prtase_N"/>
</dbReference>
<evidence type="ECO:0000256" key="7">
    <source>
        <dbReference type="ARBA" id="ARBA00022840"/>
    </source>
</evidence>
<dbReference type="SUPFAM" id="SSF54211">
    <property type="entry name" value="Ribosomal protein S5 domain 2-like"/>
    <property type="match status" value="1"/>
</dbReference>
<dbReference type="SUPFAM" id="SSF88697">
    <property type="entry name" value="PUA domain-like"/>
    <property type="match status" value="1"/>
</dbReference>
<dbReference type="InterPro" id="IPR003959">
    <property type="entry name" value="ATPase_AAA_core"/>
</dbReference>
<accession>A0A644WZQ2</accession>
<gene>
    <name evidence="11" type="primary">lon2_10</name>
    <name evidence="11" type="ORF">SDC9_53720</name>
</gene>
<dbReference type="Pfam" id="PF02190">
    <property type="entry name" value="LON_substr_bdg"/>
    <property type="match status" value="1"/>
</dbReference>
<evidence type="ECO:0000256" key="2">
    <source>
        <dbReference type="ARBA" id="ARBA00022490"/>
    </source>
</evidence>
<dbReference type="InterPro" id="IPR008268">
    <property type="entry name" value="Peptidase_S16_AS"/>
</dbReference>
<dbReference type="GO" id="GO:0043565">
    <property type="term" value="F:sequence-specific DNA binding"/>
    <property type="evidence" value="ECO:0007669"/>
    <property type="project" value="InterPro"/>
</dbReference>
<proteinExistence type="inferred from homology"/>
<evidence type="ECO:0000256" key="3">
    <source>
        <dbReference type="ARBA" id="ARBA00022670"/>
    </source>
</evidence>
<comment type="subcellular location">
    <subcellularLocation>
        <location evidence="1">Cytoplasm</location>
    </subcellularLocation>
</comment>
<dbReference type="InterPro" id="IPR003593">
    <property type="entry name" value="AAA+_ATPase"/>
</dbReference>
<dbReference type="Gene3D" id="3.40.50.300">
    <property type="entry name" value="P-loop containing nucleotide triphosphate hydrolases"/>
    <property type="match status" value="1"/>
</dbReference>
<dbReference type="HAMAP" id="MF_01973">
    <property type="entry name" value="lon_bact"/>
    <property type="match status" value="1"/>
</dbReference>
<dbReference type="FunFam" id="3.40.50.300:FF:000382">
    <property type="entry name" value="Lon protease homolog 2, peroxisomal"/>
    <property type="match status" value="1"/>
</dbReference>
<feature type="domain" description="Lon N-terminal" evidence="10">
    <location>
        <begin position="45"/>
        <end position="241"/>
    </location>
</feature>
<dbReference type="EC" id="3.4.21.53" evidence="11"/>
<reference evidence="11" key="1">
    <citation type="submission" date="2019-08" db="EMBL/GenBank/DDBJ databases">
        <authorList>
            <person name="Kucharzyk K."/>
            <person name="Murdoch R.W."/>
            <person name="Higgins S."/>
            <person name="Loffler F."/>
        </authorList>
    </citation>
    <scope>NUCLEOTIDE SEQUENCE</scope>
</reference>